<organism evidence="1 2">
    <name type="scientific">Vibrio campbellii</name>
    <dbReference type="NCBI Taxonomy" id="680"/>
    <lineage>
        <taxon>Bacteria</taxon>
        <taxon>Pseudomonadati</taxon>
        <taxon>Pseudomonadota</taxon>
        <taxon>Gammaproteobacteria</taxon>
        <taxon>Vibrionales</taxon>
        <taxon>Vibrionaceae</taxon>
        <taxon>Vibrio</taxon>
    </lineage>
</organism>
<keyword evidence="1" id="KW-0012">Acyltransferase</keyword>
<dbReference type="Proteomes" id="UP001354073">
    <property type="component" value="Unassembled WGS sequence"/>
</dbReference>
<accession>A0ACC7RGQ6</accession>
<gene>
    <name evidence="1" type="ORF">REH74_025090</name>
</gene>
<sequence>MRFSYRCYRFIQYIKTNYYYRFKSKGFNNVIFSPIYISEDNISIGSNVSIFNNARLEAINRYNELEFNGDIVIGDRVRIQQNLHLTCASNITIEDDVAIAANVTITDIKHGYKDICLPIERQDIDCHDVLIKSGAKVYNNAVILPGVTIGKNSVVGANSVVTRSIPDYSVVTGNPARIIIKFQDGRWVKC</sequence>
<evidence type="ECO:0000313" key="1">
    <source>
        <dbReference type="EMBL" id="MGI1900806.1"/>
    </source>
</evidence>
<protein>
    <submittedName>
        <fullName evidence="1">Acyltransferase</fullName>
        <ecNumber evidence="1">2.3.-.-</ecNumber>
    </submittedName>
</protein>
<evidence type="ECO:0000313" key="2">
    <source>
        <dbReference type="Proteomes" id="UP001354073"/>
    </source>
</evidence>
<dbReference type="EMBL" id="JAVHXJ020000240">
    <property type="protein sequence ID" value="MGI1900806.1"/>
    <property type="molecule type" value="Genomic_DNA"/>
</dbReference>
<keyword evidence="1" id="KW-0808">Transferase</keyword>
<dbReference type="EC" id="2.3.-.-" evidence="1"/>
<proteinExistence type="predicted"/>
<reference evidence="1" key="1">
    <citation type="submission" date="2024-11" db="EMBL/GenBank/DDBJ databases">
        <title>Identification of new Vibrio campbellii strains harboring the pVA1 plasmid isolated from Penaeus vannamei postlarvae affected by outbreaks of acute hepatopancreatic necrosis disease (AHPND) in Mexico.</title>
        <authorList>
            <person name="Gomez-Gil B."/>
            <person name="Enciso-Ibarra J."/>
        </authorList>
    </citation>
    <scope>NUCLEOTIDE SEQUENCE</scope>
    <source>
        <strain evidence="1">M270204</strain>
    </source>
</reference>
<comment type="caution">
    <text evidence="1">The sequence shown here is derived from an EMBL/GenBank/DDBJ whole genome shotgun (WGS) entry which is preliminary data.</text>
</comment>
<name>A0ACC7RGQ6_9VIBR</name>